<evidence type="ECO:0000313" key="10">
    <source>
        <dbReference type="EMBL" id="KAF3338639.1"/>
    </source>
</evidence>
<keyword evidence="8" id="KW-0732">Signal</keyword>
<dbReference type="Proteomes" id="UP000623129">
    <property type="component" value="Unassembled WGS sequence"/>
</dbReference>
<dbReference type="PANTHER" id="PTHR47967:SF128">
    <property type="entry name" value="ASPARTIC PROTEINASE CDR1-LIKE"/>
    <property type="match status" value="1"/>
</dbReference>
<comment type="caution">
    <text evidence="10">The sequence shown here is derived from an EMBL/GenBank/DDBJ whole genome shotgun (WGS) entry which is preliminary data.</text>
</comment>
<dbReference type="CDD" id="cd05476">
    <property type="entry name" value="pepsin_A_like_plant"/>
    <property type="match status" value="1"/>
</dbReference>
<dbReference type="InterPro" id="IPR051708">
    <property type="entry name" value="Plant_Aspart_Prot_A1"/>
</dbReference>
<dbReference type="Gene3D" id="2.40.70.10">
    <property type="entry name" value="Acid Proteases"/>
    <property type="match status" value="2"/>
</dbReference>
<dbReference type="GO" id="GO:0005576">
    <property type="term" value="C:extracellular region"/>
    <property type="evidence" value="ECO:0007669"/>
    <property type="project" value="TreeGrafter"/>
</dbReference>
<evidence type="ECO:0000256" key="5">
    <source>
        <dbReference type="ARBA" id="ARBA00023180"/>
    </source>
</evidence>
<evidence type="ECO:0000256" key="6">
    <source>
        <dbReference type="PIRSR" id="PIRSR601461-1"/>
    </source>
</evidence>
<dbReference type="Pfam" id="PF14543">
    <property type="entry name" value="TAXi_N"/>
    <property type="match status" value="1"/>
</dbReference>
<dbReference type="GO" id="GO:0004190">
    <property type="term" value="F:aspartic-type endopeptidase activity"/>
    <property type="evidence" value="ECO:0007669"/>
    <property type="project" value="UniProtKB-KW"/>
</dbReference>
<feature type="active site" evidence="6">
    <location>
        <position position="303"/>
    </location>
</feature>
<dbReference type="EMBL" id="SWLB01000005">
    <property type="protein sequence ID" value="KAF3338639.1"/>
    <property type="molecule type" value="Genomic_DNA"/>
</dbReference>
<dbReference type="InterPro" id="IPR032861">
    <property type="entry name" value="TAXi_N"/>
</dbReference>
<dbReference type="InterPro" id="IPR001461">
    <property type="entry name" value="Aspartic_peptidase_A1"/>
</dbReference>
<evidence type="ECO:0000256" key="2">
    <source>
        <dbReference type="ARBA" id="ARBA00022670"/>
    </source>
</evidence>
<proteinExistence type="inferred from homology"/>
<dbReference type="Pfam" id="PF14541">
    <property type="entry name" value="TAXi_C"/>
    <property type="match status" value="1"/>
</dbReference>
<sequence length="423" mass="47401">MVQRMVSISTLFLLLSLFNLSHSLPDGLRTELIHVDAGRNYTKFELLQRMVQRSKTRRRYLASSDVTIPSFPSSGEYLINISIGTPAQPFVLTLDTGSDLVWTQCLPLIHYFNQSYPFFNPQKSSTFFYTPCEFELCNEIDISQPKCSTDNLCEYNSSYGDGSYTSGLLGKETFTLGAFEVTNMFFGCGNDNKGIFLSNECGIAGFGRGNLSLVSQLGYGKFAYCFTSFGESKSSPVLFGSSADLTRFEIGKIQSTPLLLNPIYTSYYYLTLNSITVGAELLQIPESYFAVNRTDGSGGVIIDSGTSLTHFPNPVYEMVKSAFMSQVDLPVVPDQDLLCFDLTSTSLEEFQPPRFIFHFDGADFELPPQNYMELYPKTTICLAMLSHRDPLTIIGNFQQQNFHVLYDILGEELSFVRAQCDRL</sequence>
<evidence type="ECO:0000256" key="3">
    <source>
        <dbReference type="ARBA" id="ARBA00022750"/>
    </source>
</evidence>
<dbReference type="PROSITE" id="PS51767">
    <property type="entry name" value="PEPTIDASE_A1"/>
    <property type="match status" value="1"/>
</dbReference>
<evidence type="ECO:0000259" key="9">
    <source>
        <dbReference type="PROSITE" id="PS51767"/>
    </source>
</evidence>
<organism evidence="10 11">
    <name type="scientific">Carex littledalei</name>
    <dbReference type="NCBI Taxonomy" id="544730"/>
    <lineage>
        <taxon>Eukaryota</taxon>
        <taxon>Viridiplantae</taxon>
        <taxon>Streptophyta</taxon>
        <taxon>Embryophyta</taxon>
        <taxon>Tracheophyta</taxon>
        <taxon>Spermatophyta</taxon>
        <taxon>Magnoliopsida</taxon>
        <taxon>Liliopsida</taxon>
        <taxon>Poales</taxon>
        <taxon>Cyperaceae</taxon>
        <taxon>Cyperoideae</taxon>
        <taxon>Cariceae</taxon>
        <taxon>Carex</taxon>
        <taxon>Carex subgen. Euthyceras</taxon>
    </lineage>
</organism>
<comment type="similarity">
    <text evidence="1 7">Belongs to the peptidase A1 family.</text>
</comment>
<evidence type="ECO:0000256" key="4">
    <source>
        <dbReference type="ARBA" id="ARBA00022801"/>
    </source>
</evidence>
<dbReference type="PRINTS" id="PR00792">
    <property type="entry name" value="PEPSIN"/>
</dbReference>
<evidence type="ECO:0000256" key="1">
    <source>
        <dbReference type="ARBA" id="ARBA00007447"/>
    </source>
</evidence>
<gene>
    <name evidence="10" type="ORF">FCM35_KLT17476</name>
</gene>
<name>A0A833VZP6_9POAL</name>
<feature type="signal peptide" evidence="8">
    <location>
        <begin position="1"/>
        <end position="23"/>
    </location>
</feature>
<dbReference type="InterPro" id="IPR021109">
    <property type="entry name" value="Peptidase_aspartic_dom_sf"/>
</dbReference>
<keyword evidence="3 7" id="KW-0064">Aspartyl protease</keyword>
<feature type="active site" evidence="6">
    <location>
        <position position="95"/>
    </location>
</feature>
<protein>
    <submittedName>
        <fullName evidence="10">Aspartic proteinase nepenthesin-2</fullName>
    </submittedName>
</protein>
<dbReference type="InterPro" id="IPR033121">
    <property type="entry name" value="PEPTIDASE_A1"/>
</dbReference>
<dbReference type="InterPro" id="IPR034161">
    <property type="entry name" value="Pepsin-like_plant"/>
</dbReference>
<keyword evidence="5" id="KW-0325">Glycoprotein</keyword>
<dbReference type="OrthoDB" id="660550at2759"/>
<dbReference type="PROSITE" id="PS00141">
    <property type="entry name" value="ASP_PROTEASE"/>
    <property type="match status" value="1"/>
</dbReference>
<dbReference type="GO" id="GO:0006508">
    <property type="term" value="P:proteolysis"/>
    <property type="evidence" value="ECO:0007669"/>
    <property type="project" value="UniProtKB-KW"/>
</dbReference>
<evidence type="ECO:0000256" key="8">
    <source>
        <dbReference type="SAM" id="SignalP"/>
    </source>
</evidence>
<accession>A0A833VZP6</accession>
<dbReference type="SUPFAM" id="SSF50630">
    <property type="entry name" value="Acid proteases"/>
    <property type="match status" value="1"/>
</dbReference>
<evidence type="ECO:0000313" key="11">
    <source>
        <dbReference type="Proteomes" id="UP000623129"/>
    </source>
</evidence>
<dbReference type="AlphaFoldDB" id="A0A833VZP6"/>
<dbReference type="InterPro" id="IPR001969">
    <property type="entry name" value="Aspartic_peptidase_AS"/>
</dbReference>
<feature type="chain" id="PRO_5032995836" evidence="8">
    <location>
        <begin position="24"/>
        <end position="423"/>
    </location>
</feature>
<keyword evidence="4 7" id="KW-0378">Hydrolase</keyword>
<evidence type="ECO:0000256" key="7">
    <source>
        <dbReference type="RuleBase" id="RU000454"/>
    </source>
</evidence>
<dbReference type="PANTHER" id="PTHR47967">
    <property type="entry name" value="OS07G0603500 PROTEIN-RELATED"/>
    <property type="match status" value="1"/>
</dbReference>
<keyword evidence="2 7" id="KW-0645">Protease</keyword>
<dbReference type="FunFam" id="2.40.70.10:FF:000033">
    <property type="entry name" value="Aspartyl protease family protein"/>
    <property type="match status" value="1"/>
</dbReference>
<feature type="domain" description="Peptidase A1" evidence="9">
    <location>
        <begin position="77"/>
        <end position="416"/>
    </location>
</feature>
<reference evidence="10" key="1">
    <citation type="submission" date="2020-01" db="EMBL/GenBank/DDBJ databases">
        <title>Genome sequence of Kobresia littledalei, the first chromosome-level genome in the family Cyperaceae.</title>
        <authorList>
            <person name="Qu G."/>
        </authorList>
    </citation>
    <scope>NUCLEOTIDE SEQUENCE</scope>
    <source>
        <strain evidence="10">C.B.Clarke</strain>
        <tissue evidence="10">Leaf</tissue>
    </source>
</reference>
<keyword evidence="11" id="KW-1185">Reference proteome</keyword>
<dbReference type="InterPro" id="IPR032799">
    <property type="entry name" value="TAXi_C"/>
</dbReference>